<name>A0ABN8Q5F6_9CNID</name>
<sequence length="116" mass="13540">MSQLRADLSVYRRAKLEPRDVESICLDVKDVNNSRFLVRGCYRSPGKCNELEFMASMSSAAELMYKTRKELLFIGDFNQDMYTNFVENRLPNKNLVDFCHRFCFLKKNNGAHTGNR</sequence>
<comment type="caution">
    <text evidence="1">The sequence shown here is derived from an EMBL/GenBank/DDBJ whole genome shotgun (WGS) entry which is preliminary data.</text>
</comment>
<keyword evidence="2" id="KW-1185">Reference proteome</keyword>
<dbReference type="EMBL" id="CALNXI010001138">
    <property type="protein sequence ID" value="CAH3157100.1"/>
    <property type="molecule type" value="Genomic_DNA"/>
</dbReference>
<accession>A0ABN8Q5F6</accession>
<gene>
    <name evidence="1" type="ORF">PEVE_00002372</name>
</gene>
<reference evidence="1 2" key="1">
    <citation type="submission" date="2022-05" db="EMBL/GenBank/DDBJ databases">
        <authorList>
            <consortium name="Genoscope - CEA"/>
            <person name="William W."/>
        </authorList>
    </citation>
    <scope>NUCLEOTIDE SEQUENCE [LARGE SCALE GENOMIC DNA]</scope>
</reference>
<proteinExistence type="predicted"/>
<evidence type="ECO:0000313" key="1">
    <source>
        <dbReference type="EMBL" id="CAH3157100.1"/>
    </source>
</evidence>
<protein>
    <submittedName>
        <fullName evidence="1">Uncharacterized protein</fullName>
    </submittedName>
</protein>
<dbReference type="Proteomes" id="UP001159427">
    <property type="component" value="Unassembled WGS sequence"/>
</dbReference>
<evidence type="ECO:0000313" key="2">
    <source>
        <dbReference type="Proteomes" id="UP001159427"/>
    </source>
</evidence>
<organism evidence="1 2">
    <name type="scientific">Porites evermanni</name>
    <dbReference type="NCBI Taxonomy" id="104178"/>
    <lineage>
        <taxon>Eukaryota</taxon>
        <taxon>Metazoa</taxon>
        <taxon>Cnidaria</taxon>
        <taxon>Anthozoa</taxon>
        <taxon>Hexacorallia</taxon>
        <taxon>Scleractinia</taxon>
        <taxon>Fungiina</taxon>
        <taxon>Poritidae</taxon>
        <taxon>Porites</taxon>
    </lineage>
</organism>